<keyword evidence="5" id="KW-0378">Hydrolase</keyword>
<dbReference type="Gene3D" id="3.90.1720.10">
    <property type="entry name" value="endopeptidase domain like (from Nostoc punctiforme)"/>
    <property type="match status" value="1"/>
</dbReference>
<keyword evidence="2" id="KW-0645">Protease</keyword>
<evidence type="ECO:0000256" key="7">
    <source>
        <dbReference type="SAM" id="SignalP"/>
    </source>
</evidence>
<evidence type="ECO:0000256" key="4">
    <source>
        <dbReference type="ARBA" id="ARBA00022737"/>
    </source>
</evidence>
<dbReference type="InterPro" id="IPR018392">
    <property type="entry name" value="LysM"/>
</dbReference>
<dbReference type="SUPFAM" id="SSF54106">
    <property type="entry name" value="LysM domain"/>
    <property type="match status" value="3"/>
</dbReference>
<name>A0A2I0QRN8_9BACI</name>
<dbReference type="SMART" id="SM00257">
    <property type="entry name" value="LysM"/>
    <property type="match status" value="3"/>
</dbReference>
<dbReference type="InterPro" id="IPR000064">
    <property type="entry name" value="NLP_P60_dom"/>
</dbReference>
<dbReference type="GO" id="GO:0006508">
    <property type="term" value="P:proteolysis"/>
    <property type="evidence" value="ECO:0007669"/>
    <property type="project" value="UniProtKB-KW"/>
</dbReference>
<dbReference type="InterPro" id="IPR036779">
    <property type="entry name" value="LysM_dom_sf"/>
</dbReference>
<evidence type="ECO:0000313" key="11">
    <source>
        <dbReference type="Proteomes" id="UP000243524"/>
    </source>
</evidence>
<feature type="domain" description="LysM" evidence="8">
    <location>
        <begin position="26"/>
        <end position="69"/>
    </location>
</feature>
<feature type="chain" id="PRO_5014162576" evidence="7">
    <location>
        <begin position="25"/>
        <end position="321"/>
    </location>
</feature>
<sequence>MKKTITTLALTTGLVVAGQTYAHAEESYTVKSGDSLWKISQQVDSSVQELQSLNNISGSMIYPGQILVISNTDNNNVEVEQNTQIHTVQSGDTLSHISGKYNTPVSNIKQLNGLSSNLILVGQQLKVSGSATEETTTSTATKTTSYTVQSGDTLSRIAGDYNTTVSSLKSLNNLSSDLIYAGQTLKVNGEATTSSYGSTSDQVSSTESLINEAMKHVGTPYVWAGTSPSGFDCSGYLQYVFAQEGVDLPRTVSDIWNAGESTGSPERGDIVFFETYKPGPSHAGIYLGNGEFVHAGSSTGVTVSDMNNSYWAPKYLGAKSY</sequence>
<reference evidence="10 11" key="1">
    <citation type="submission" date="2017-06" db="EMBL/GenBank/DDBJ databases">
        <title>the draft geome sequence of Illustriluteabacillus marina B3227.</title>
        <authorList>
            <person name="He R.-H."/>
            <person name="Du Z.-J."/>
        </authorList>
    </citation>
    <scope>NUCLEOTIDE SEQUENCE [LARGE SCALE GENOMIC DNA]</scope>
    <source>
        <strain evidence="10 11">B3227</strain>
    </source>
</reference>
<dbReference type="Pfam" id="PF01476">
    <property type="entry name" value="LysM"/>
    <property type="match status" value="3"/>
</dbReference>
<comment type="caution">
    <text evidence="10">The sequence shown here is derived from an EMBL/GenBank/DDBJ whole genome shotgun (WGS) entry which is preliminary data.</text>
</comment>
<dbReference type="PROSITE" id="PS51935">
    <property type="entry name" value="NLPC_P60"/>
    <property type="match status" value="1"/>
</dbReference>
<feature type="signal peptide" evidence="7">
    <location>
        <begin position="1"/>
        <end position="24"/>
    </location>
</feature>
<dbReference type="InterPro" id="IPR038765">
    <property type="entry name" value="Papain-like_cys_pep_sf"/>
</dbReference>
<protein>
    <submittedName>
        <fullName evidence="10">Peptidoglycan endopeptidase</fullName>
    </submittedName>
</protein>
<feature type="domain" description="LysM" evidence="8">
    <location>
        <begin position="84"/>
        <end position="127"/>
    </location>
</feature>
<keyword evidence="4" id="KW-0677">Repeat</keyword>
<feature type="domain" description="LysM" evidence="8">
    <location>
        <begin position="144"/>
        <end position="187"/>
    </location>
</feature>
<dbReference type="InterPro" id="IPR051202">
    <property type="entry name" value="Peptidase_C40"/>
</dbReference>
<keyword evidence="6" id="KW-0788">Thiol protease</keyword>
<evidence type="ECO:0000256" key="5">
    <source>
        <dbReference type="ARBA" id="ARBA00022801"/>
    </source>
</evidence>
<accession>A0A2I0QRN8</accession>
<gene>
    <name evidence="10" type="ORF">CEY16_13045</name>
</gene>
<dbReference type="Pfam" id="PF00877">
    <property type="entry name" value="NLPC_P60"/>
    <property type="match status" value="1"/>
</dbReference>
<organism evidence="10 11">
    <name type="scientific">Halalkalibacillus sediminis</name>
    <dbReference type="NCBI Taxonomy" id="2018042"/>
    <lineage>
        <taxon>Bacteria</taxon>
        <taxon>Bacillati</taxon>
        <taxon>Bacillota</taxon>
        <taxon>Bacilli</taxon>
        <taxon>Bacillales</taxon>
        <taxon>Bacillaceae</taxon>
        <taxon>Halalkalibacillus</taxon>
    </lineage>
</organism>
<comment type="similarity">
    <text evidence="1">Belongs to the peptidase C40 family.</text>
</comment>
<dbReference type="CDD" id="cd00118">
    <property type="entry name" value="LysM"/>
    <property type="match status" value="3"/>
</dbReference>
<evidence type="ECO:0000256" key="3">
    <source>
        <dbReference type="ARBA" id="ARBA00022729"/>
    </source>
</evidence>
<dbReference type="EMBL" id="PJNH01000004">
    <property type="protein sequence ID" value="PKR76740.1"/>
    <property type="molecule type" value="Genomic_DNA"/>
</dbReference>
<evidence type="ECO:0000256" key="2">
    <source>
        <dbReference type="ARBA" id="ARBA00022670"/>
    </source>
</evidence>
<dbReference type="OrthoDB" id="9813368at2"/>
<dbReference type="PROSITE" id="PS51782">
    <property type="entry name" value="LYSM"/>
    <property type="match status" value="3"/>
</dbReference>
<dbReference type="PANTHER" id="PTHR47053">
    <property type="entry name" value="MUREIN DD-ENDOPEPTIDASE MEPH-RELATED"/>
    <property type="match status" value="1"/>
</dbReference>
<dbReference type="PANTHER" id="PTHR47053:SF1">
    <property type="entry name" value="MUREIN DD-ENDOPEPTIDASE MEPH-RELATED"/>
    <property type="match status" value="1"/>
</dbReference>
<evidence type="ECO:0000256" key="6">
    <source>
        <dbReference type="ARBA" id="ARBA00022807"/>
    </source>
</evidence>
<evidence type="ECO:0000259" key="9">
    <source>
        <dbReference type="PROSITE" id="PS51935"/>
    </source>
</evidence>
<dbReference type="Gene3D" id="3.10.350.10">
    <property type="entry name" value="LysM domain"/>
    <property type="match status" value="3"/>
</dbReference>
<evidence type="ECO:0000256" key="1">
    <source>
        <dbReference type="ARBA" id="ARBA00007074"/>
    </source>
</evidence>
<feature type="domain" description="NlpC/P60" evidence="9">
    <location>
        <begin position="203"/>
        <end position="321"/>
    </location>
</feature>
<dbReference type="AlphaFoldDB" id="A0A2I0QRN8"/>
<proteinExistence type="inferred from homology"/>
<dbReference type="Proteomes" id="UP000243524">
    <property type="component" value="Unassembled WGS sequence"/>
</dbReference>
<dbReference type="SUPFAM" id="SSF54001">
    <property type="entry name" value="Cysteine proteinases"/>
    <property type="match status" value="1"/>
</dbReference>
<keyword evidence="3 7" id="KW-0732">Signal</keyword>
<keyword evidence="11" id="KW-1185">Reference proteome</keyword>
<evidence type="ECO:0000259" key="8">
    <source>
        <dbReference type="PROSITE" id="PS51782"/>
    </source>
</evidence>
<evidence type="ECO:0000313" key="10">
    <source>
        <dbReference type="EMBL" id="PKR76740.1"/>
    </source>
</evidence>
<dbReference type="GO" id="GO:0008234">
    <property type="term" value="F:cysteine-type peptidase activity"/>
    <property type="evidence" value="ECO:0007669"/>
    <property type="project" value="UniProtKB-KW"/>
</dbReference>